<protein>
    <submittedName>
        <fullName evidence="1">Uncharacterized protein</fullName>
    </submittedName>
</protein>
<dbReference type="Gramene" id="KVI10911">
    <property type="protein sequence ID" value="KVI10911"/>
    <property type="gene ID" value="Ccrd_010682"/>
</dbReference>
<proteinExistence type="predicted"/>
<comment type="caution">
    <text evidence="1">The sequence shown here is derived from an EMBL/GenBank/DDBJ whole genome shotgun (WGS) entry which is preliminary data.</text>
</comment>
<dbReference type="EMBL" id="LEKV01000980">
    <property type="protein sequence ID" value="KVI10911.1"/>
    <property type="molecule type" value="Genomic_DNA"/>
</dbReference>
<organism evidence="1 2">
    <name type="scientific">Cynara cardunculus var. scolymus</name>
    <name type="common">Globe artichoke</name>
    <name type="synonym">Cynara scolymus</name>
    <dbReference type="NCBI Taxonomy" id="59895"/>
    <lineage>
        <taxon>Eukaryota</taxon>
        <taxon>Viridiplantae</taxon>
        <taxon>Streptophyta</taxon>
        <taxon>Embryophyta</taxon>
        <taxon>Tracheophyta</taxon>
        <taxon>Spermatophyta</taxon>
        <taxon>Magnoliopsida</taxon>
        <taxon>eudicotyledons</taxon>
        <taxon>Gunneridae</taxon>
        <taxon>Pentapetalae</taxon>
        <taxon>asterids</taxon>
        <taxon>campanulids</taxon>
        <taxon>Asterales</taxon>
        <taxon>Asteraceae</taxon>
        <taxon>Carduoideae</taxon>
        <taxon>Cardueae</taxon>
        <taxon>Carduinae</taxon>
        <taxon>Cynara</taxon>
    </lineage>
</organism>
<keyword evidence="2" id="KW-1185">Reference proteome</keyword>
<accession>A0A103YKP9</accession>
<reference evidence="1 2" key="1">
    <citation type="journal article" date="2016" name="Sci. Rep.">
        <title>The genome sequence of the outbreeding globe artichoke constructed de novo incorporating a phase-aware low-pass sequencing strategy of F1 progeny.</title>
        <authorList>
            <person name="Scaglione D."/>
            <person name="Reyes-Chin-Wo S."/>
            <person name="Acquadro A."/>
            <person name="Froenicke L."/>
            <person name="Portis E."/>
            <person name="Beitel C."/>
            <person name="Tirone M."/>
            <person name="Mauro R."/>
            <person name="Lo Monaco A."/>
            <person name="Mauromicale G."/>
            <person name="Faccioli P."/>
            <person name="Cattivelli L."/>
            <person name="Rieseberg L."/>
            <person name="Michelmore R."/>
            <person name="Lanteri S."/>
        </authorList>
    </citation>
    <scope>NUCLEOTIDE SEQUENCE [LARGE SCALE GENOMIC DNA]</scope>
    <source>
        <strain evidence="1">2C</strain>
    </source>
</reference>
<sequence>MGATRAHKLHTSLRGGYEYNGPTIVDCQNYKRDCDNFVGRGDAKTFHGFCFLHVDNHNCNVVVGSTLFSCDLLNNTMFKKQFFKLV</sequence>
<evidence type="ECO:0000313" key="2">
    <source>
        <dbReference type="Proteomes" id="UP000243975"/>
    </source>
</evidence>
<gene>
    <name evidence="1" type="ORF">Ccrd_010682</name>
</gene>
<name>A0A103YKP9_CYNCS</name>
<evidence type="ECO:0000313" key="1">
    <source>
        <dbReference type="EMBL" id="KVI10911.1"/>
    </source>
</evidence>
<dbReference type="AlphaFoldDB" id="A0A103YKP9"/>
<dbReference type="Proteomes" id="UP000243975">
    <property type="component" value="Unassembled WGS sequence"/>
</dbReference>